<keyword evidence="2" id="KW-1185">Reference proteome</keyword>
<sequence length="430" mass="49745">MMGSESKLHHDGLLASYRIALMIARSGKPHSIGEDDLILPATAEILETVLHQPARTIVSKTPLSRRAVQRRIDAMAQDIEATLYGILKNIEFALQLDESTLPGNEAVLLAYVRFIKQERLMQELLFAKELLTDTKGESIFKLVNDFFKEKQIPFKKILAVATDGAPSMVGRYRGFVAYLKEVVPDVLAVHCVHPQHLVAKRLSARLNSSLEHVIQAVNRIKANALSDRLFRQLCDENDEEFNRLLLHTEVGWLSKGTCLTRFYELFGSVIQFFEEHDRSLCENLRKSKMDIAYLADLYFKFNEMNKRFQSNELNLIRTKVVISVFLSKLMLFKCNFAHGEFCQFPTLAKVSKEVKIVEDDVHLYCQHLEMLQEDFLRRFRDILSLVIPNWVLDPFIVNPLNVDIYLQEELIDLQSNEEIKPRMERGYEYF</sequence>
<dbReference type="Proteomes" id="UP000030764">
    <property type="component" value="Unassembled WGS sequence"/>
</dbReference>
<dbReference type="EMBL" id="KL363253">
    <property type="protein sequence ID" value="KFD50417.1"/>
    <property type="molecule type" value="Genomic_DNA"/>
</dbReference>
<reference evidence="1 2" key="1">
    <citation type="journal article" date="2014" name="Nat. Genet.">
        <title>Genome and transcriptome of the porcine whipworm Trichuris suis.</title>
        <authorList>
            <person name="Jex A.R."/>
            <person name="Nejsum P."/>
            <person name="Schwarz E.M."/>
            <person name="Hu L."/>
            <person name="Young N.D."/>
            <person name="Hall R.S."/>
            <person name="Korhonen P.K."/>
            <person name="Liao S."/>
            <person name="Thamsborg S."/>
            <person name="Xia J."/>
            <person name="Xu P."/>
            <person name="Wang S."/>
            <person name="Scheerlinck J.P."/>
            <person name="Hofmann A."/>
            <person name="Sternberg P.W."/>
            <person name="Wang J."/>
            <person name="Gasser R.B."/>
        </authorList>
    </citation>
    <scope>NUCLEOTIDE SEQUENCE [LARGE SCALE GENOMIC DNA]</scope>
    <source>
        <strain evidence="1">DCEP-RM93M</strain>
    </source>
</reference>
<proteinExistence type="predicted"/>
<organism evidence="1 2">
    <name type="scientific">Trichuris suis</name>
    <name type="common">pig whipworm</name>
    <dbReference type="NCBI Taxonomy" id="68888"/>
    <lineage>
        <taxon>Eukaryota</taxon>
        <taxon>Metazoa</taxon>
        <taxon>Ecdysozoa</taxon>
        <taxon>Nematoda</taxon>
        <taxon>Enoplea</taxon>
        <taxon>Dorylaimia</taxon>
        <taxon>Trichinellida</taxon>
        <taxon>Trichuridae</taxon>
        <taxon>Trichuris</taxon>
    </lineage>
</organism>
<dbReference type="PANTHER" id="PTHR45913:SF22">
    <property type="entry name" value="SCAN BOX DOMAIN-CONTAINING PROTEIN"/>
    <property type="match status" value="1"/>
</dbReference>
<dbReference type="AlphaFoldDB" id="A0A085LZM1"/>
<name>A0A085LZM1_9BILA</name>
<gene>
    <name evidence="1" type="ORF">M513_08644</name>
</gene>
<protein>
    <recommendedName>
        <fullName evidence="3">DUF4371 domain-containing protein</fullName>
    </recommendedName>
</protein>
<accession>A0A085LZM1</accession>
<dbReference type="PANTHER" id="PTHR45913">
    <property type="entry name" value="EPM2A-INTERACTING PROTEIN 1"/>
    <property type="match status" value="1"/>
</dbReference>
<evidence type="ECO:0000313" key="1">
    <source>
        <dbReference type="EMBL" id="KFD50417.1"/>
    </source>
</evidence>
<evidence type="ECO:0000313" key="2">
    <source>
        <dbReference type="Proteomes" id="UP000030764"/>
    </source>
</evidence>
<evidence type="ECO:0008006" key="3">
    <source>
        <dbReference type="Google" id="ProtNLM"/>
    </source>
</evidence>